<name>A0A6J5CDC2_9BURK</name>
<dbReference type="InterPro" id="IPR009649">
    <property type="entry name" value="TraU"/>
</dbReference>
<protein>
    <recommendedName>
        <fullName evidence="4">TraU family protein</fullName>
    </recommendedName>
</protein>
<dbReference type="AlphaFoldDB" id="A0A6J5CDC2"/>
<evidence type="ECO:0000313" key="3">
    <source>
        <dbReference type="Proteomes" id="UP000494249"/>
    </source>
</evidence>
<gene>
    <name evidence="2" type="ORF">LMG22037_05652</name>
</gene>
<evidence type="ECO:0000256" key="1">
    <source>
        <dbReference type="SAM" id="SignalP"/>
    </source>
</evidence>
<reference evidence="2 3" key="1">
    <citation type="submission" date="2020-04" db="EMBL/GenBank/DDBJ databases">
        <authorList>
            <person name="De Canck E."/>
        </authorList>
    </citation>
    <scope>NUCLEOTIDE SEQUENCE [LARGE SCALE GENOMIC DNA]</scope>
    <source>
        <strain evidence="2 3">LMG 22037</strain>
    </source>
</reference>
<dbReference type="Pfam" id="PF06834">
    <property type="entry name" value="TraU"/>
    <property type="match status" value="1"/>
</dbReference>
<dbReference type="EMBL" id="CADIKB010000043">
    <property type="protein sequence ID" value="CAB3731895.1"/>
    <property type="molecule type" value="Genomic_DNA"/>
</dbReference>
<keyword evidence="1" id="KW-0732">Signal</keyword>
<feature type="signal peptide" evidence="1">
    <location>
        <begin position="1"/>
        <end position="23"/>
    </location>
</feature>
<dbReference type="RefSeq" id="WP_035478334.1">
    <property type="nucleotide sequence ID" value="NZ_CADFGL010000041.1"/>
</dbReference>
<dbReference type="PROSITE" id="PS51257">
    <property type="entry name" value="PROKAR_LIPOPROTEIN"/>
    <property type="match status" value="1"/>
</dbReference>
<dbReference type="Proteomes" id="UP000494249">
    <property type="component" value="Unassembled WGS sequence"/>
</dbReference>
<accession>A0A6J5CDC2</accession>
<organism evidence="2 3">
    <name type="scientific">Paraburkholderia phenoliruptrix</name>
    <dbReference type="NCBI Taxonomy" id="252970"/>
    <lineage>
        <taxon>Bacteria</taxon>
        <taxon>Pseudomonadati</taxon>
        <taxon>Pseudomonadota</taxon>
        <taxon>Betaproteobacteria</taxon>
        <taxon>Burkholderiales</taxon>
        <taxon>Burkholderiaceae</taxon>
        <taxon>Paraburkholderia</taxon>
    </lineage>
</organism>
<sequence>MKHLLRILTVAVPLFLCAGNTQAQSVAMGCNVASPSDLYTNFCYDSIFPFLISGVDAVPPTDVDAPYDAYRDPVCYCDGPFDIPIPGYPEGMWVPISVIETTRAPGCSPMLGGLNLGSELGAGRRTGGSGGSAETGSNAEGGFRQFNLYDFPLASMFASIVGTNCAAVGTTDDSYMSSLLLPFWDDSALSNLLFPESAVFETTAAMIAAPLDCAAQLASGLLNISSPVGDAMFWWMGCWGATYPLTGNFGNKSVTTGSSLVAAKAMFTMNAMARYGAVNSKYGVTTVGPAVVNGACSPQPMPVMNKSEFKMTMLFPVSEAGPMVATDGDPGLNAGSINPASFLENRCAHSVGSSEYLWGLGRKVPGSGEDEAYLVWRWVDCCEL</sequence>
<feature type="chain" id="PRO_5026806528" description="TraU family protein" evidence="1">
    <location>
        <begin position="24"/>
        <end position="384"/>
    </location>
</feature>
<evidence type="ECO:0008006" key="4">
    <source>
        <dbReference type="Google" id="ProtNLM"/>
    </source>
</evidence>
<proteinExistence type="predicted"/>
<evidence type="ECO:0000313" key="2">
    <source>
        <dbReference type="EMBL" id="CAB3731895.1"/>
    </source>
</evidence>